<dbReference type="GO" id="GO:0016879">
    <property type="term" value="F:ligase activity, forming carbon-nitrogen bonds"/>
    <property type="evidence" value="ECO:0007669"/>
    <property type="project" value="TreeGrafter"/>
</dbReference>
<organism evidence="3 4">
    <name type="scientific">Sorangium cellulosum (strain So ce56)</name>
    <name type="common">Polyangium cellulosum (strain So ce56)</name>
    <dbReference type="NCBI Taxonomy" id="448385"/>
    <lineage>
        <taxon>Bacteria</taxon>
        <taxon>Pseudomonadati</taxon>
        <taxon>Myxococcota</taxon>
        <taxon>Polyangia</taxon>
        <taxon>Polyangiales</taxon>
        <taxon>Polyangiaceae</taxon>
        <taxon>Sorangium</taxon>
    </lineage>
</organism>
<reference evidence="3 4" key="1">
    <citation type="journal article" date="2007" name="Nat. Biotechnol.">
        <title>Complete genome sequence of the myxobacterium Sorangium cellulosum.</title>
        <authorList>
            <person name="Schneiker S."/>
            <person name="Perlova O."/>
            <person name="Kaiser O."/>
            <person name="Gerth K."/>
            <person name="Alici A."/>
            <person name="Altmeyer M.O."/>
            <person name="Bartels D."/>
            <person name="Bekel T."/>
            <person name="Beyer S."/>
            <person name="Bode E."/>
            <person name="Bode H.B."/>
            <person name="Bolten C.J."/>
            <person name="Choudhuri J.V."/>
            <person name="Doss S."/>
            <person name="Elnakady Y.A."/>
            <person name="Frank B."/>
            <person name="Gaigalat L."/>
            <person name="Goesmann A."/>
            <person name="Groeger C."/>
            <person name="Gross F."/>
            <person name="Jelsbak L."/>
            <person name="Jelsbak L."/>
            <person name="Kalinowski J."/>
            <person name="Kegler C."/>
            <person name="Knauber T."/>
            <person name="Konietzny S."/>
            <person name="Kopp M."/>
            <person name="Krause L."/>
            <person name="Krug D."/>
            <person name="Linke B."/>
            <person name="Mahmud T."/>
            <person name="Martinez-Arias R."/>
            <person name="McHardy A.C."/>
            <person name="Merai M."/>
            <person name="Meyer F."/>
            <person name="Mormann S."/>
            <person name="Munoz-Dorado J."/>
            <person name="Perez J."/>
            <person name="Pradella S."/>
            <person name="Rachid S."/>
            <person name="Raddatz G."/>
            <person name="Rosenau F."/>
            <person name="Rueckert C."/>
            <person name="Sasse F."/>
            <person name="Scharfe M."/>
            <person name="Schuster S.C."/>
            <person name="Suen G."/>
            <person name="Treuner-Lange A."/>
            <person name="Velicer G.J."/>
            <person name="Vorholter F.-J."/>
            <person name="Weissman K.J."/>
            <person name="Welch R.D."/>
            <person name="Wenzel S.C."/>
            <person name="Whitworth D.E."/>
            <person name="Wilhelm S."/>
            <person name="Wittmann C."/>
            <person name="Bloecker H."/>
            <person name="Puehler A."/>
            <person name="Mueller R."/>
        </authorList>
    </citation>
    <scope>NUCLEOTIDE SEQUENCE [LARGE SCALE GENOMIC DNA]</scope>
    <source>
        <strain evidence="4">So ce56</strain>
    </source>
</reference>
<dbReference type="Pfam" id="PF00571">
    <property type="entry name" value="CBS"/>
    <property type="match status" value="2"/>
</dbReference>
<feature type="domain" description="CBS" evidence="2">
    <location>
        <begin position="518"/>
        <end position="574"/>
    </location>
</feature>
<protein>
    <recommendedName>
        <fullName evidence="2">CBS domain-containing protein</fullName>
    </recommendedName>
</protein>
<evidence type="ECO:0000313" key="3">
    <source>
        <dbReference type="EMBL" id="CAN90207.1"/>
    </source>
</evidence>
<name>A9GL02_SORC5</name>
<accession>A9GL02</accession>
<keyword evidence="1" id="KW-0129">CBS domain</keyword>
<dbReference type="OrthoDB" id="240589at2"/>
<dbReference type="InterPro" id="IPR006336">
    <property type="entry name" value="GCS2"/>
</dbReference>
<dbReference type="Gene3D" id="3.10.580.10">
    <property type="entry name" value="CBS-domain"/>
    <property type="match status" value="1"/>
</dbReference>
<dbReference type="KEGG" id="scl:sce0051"/>
<dbReference type="eggNOG" id="COG0517">
    <property type="taxonomic scope" value="Bacteria"/>
</dbReference>
<dbReference type="PANTHER" id="PTHR36510">
    <property type="entry name" value="GLUTAMATE--CYSTEINE LIGASE 2-RELATED"/>
    <property type="match status" value="1"/>
</dbReference>
<sequence length="648" mass="70451">MGEQHVSEQASDEQHKAFMRALLDDVAALERLLLEDRIESGVRRIGAEQEMFLVDRALRPAPLALEVLERAADARLTTELARFNLEANLTPLPFGGDCLRRLEAELSEVIGRAADAARAAGADVLLTGILPTLRAGDLRLENLTPAPRYHELNRALLRLRQGDFRVSIHGLDELEMTHDNILLESCNTSFQVHLQVGAREFASLYNLAQAVTAPVLAAAVNSPLLLGQRLWHETRIALFETSVDTRPSALEGRQQRPRVHFGDGWVHGGVLDLFREDIARFRVIMTADPGEPPAAVLARGEAPDLKALRVHNGTVYRWNRPCYGALAGVAHLRIESRALPSGPTVLDEVANAAFFFGLMSGLAAEHPRIDLEMPFEDAKANFFAAARHGLKAQLTWLGGRSLPAPELILSHLLPAARAGLSAAGIDAADVDRYLGVVEERVRCGQTGAQWALGSLAAMAGRGTPELRSRALCAAMLARQREEARGGGAGRPVHAWEPAALEDDLDLVRDSYRTVGQFMSTDLFTVRPTDIVDFAASVMAWRHVRHVPVEDEQGRLVGVVSHRALLRLVARGAAAPPSGSAPPTVASIMRPDPVTVAPDTPTLEAMRIMREHRVGCLPVVAGERLVGIVTQRDLLDVSAALLEAFLREA</sequence>
<dbReference type="InterPro" id="IPR046342">
    <property type="entry name" value="CBS_dom_sf"/>
</dbReference>
<dbReference type="STRING" id="448385.sce0051"/>
<dbReference type="BioCyc" id="SCEL448385:SCE_RS00260-MONOMER"/>
<dbReference type="EMBL" id="AM746676">
    <property type="protein sequence ID" value="CAN90207.1"/>
    <property type="molecule type" value="Genomic_DNA"/>
</dbReference>
<feature type="domain" description="CBS" evidence="2">
    <location>
        <begin position="588"/>
        <end position="647"/>
    </location>
</feature>
<proteinExistence type="predicted"/>
<dbReference type="CDD" id="cd04584">
    <property type="entry name" value="CBS_pair_AcuB_like"/>
    <property type="match status" value="1"/>
</dbReference>
<dbReference type="PROSITE" id="PS51371">
    <property type="entry name" value="CBS"/>
    <property type="match status" value="2"/>
</dbReference>
<dbReference type="SUPFAM" id="SSF55931">
    <property type="entry name" value="Glutamine synthetase/guanido kinase"/>
    <property type="match status" value="1"/>
</dbReference>
<dbReference type="Gene3D" id="3.30.590.20">
    <property type="match status" value="1"/>
</dbReference>
<dbReference type="PANTHER" id="PTHR36510:SF3">
    <property type="entry name" value="CONSERVED PROTEIN"/>
    <property type="match status" value="1"/>
</dbReference>
<dbReference type="SMART" id="SM00116">
    <property type="entry name" value="CBS"/>
    <property type="match status" value="2"/>
</dbReference>
<evidence type="ECO:0000256" key="1">
    <source>
        <dbReference type="PROSITE-ProRule" id="PRU00703"/>
    </source>
</evidence>
<evidence type="ECO:0000259" key="2">
    <source>
        <dbReference type="PROSITE" id="PS51371"/>
    </source>
</evidence>
<keyword evidence="4" id="KW-1185">Reference proteome</keyword>
<gene>
    <name evidence="3" type="ordered locus">sce0051</name>
</gene>
<dbReference type="AlphaFoldDB" id="A9GL02"/>
<dbReference type="RefSeq" id="WP_012232685.1">
    <property type="nucleotide sequence ID" value="NC_010162.1"/>
</dbReference>
<dbReference type="Proteomes" id="UP000002139">
    <property type="component" value="Chromosome"/>
</dbReference>
<dbReference type="Pfam" id="PF04107">
    <property type="entry name" value="GCS2"/>
    <property type="match status" value="1"/>
</dbReference>
<dbReference type="InterPro" id="IPR014746">
    <property type="entry name" value="Gln_synth/guanido_kin_cat_dom"/>
</dbReference>
<dbReference type="SUPFAM" id="SSF54631">
    <property type="entry name" value="CBS-domain pair"/>
    <property type="match status" value="1"/>
</dbReference>
<dbReference type="InterPro" id="IPR000644">
    <property type="entry name" value="CBS_dom"/>
</dbReference>
<dbReference type="HOGENOM" id="CLU_029030_0_0_7"/>
<evidence type="ECO:0000313" key="4">
    <source>
        <dbReference type="Proteomes" id="UP000002139"/>
    </source>
</evidence>
<dbReference type="InterPro" id="IPR050141">
    <property type="entry name" value="GCL_type2/YbdK_subfam"/>
</dbReference>